<dbReference type="EMBL" id="AP018712">
    <property type="protein sequence ID" value="BBE31823.1"/>
    <property type="molecule type" value="Genomic_DNA"/>
</dbReference>
<comment type="function">
    <text evidence="5">Associates with the EF-Tu.GDP complex and induces the exchange of GDP to GTP. It remains bound to the aminoacyl-tRNA.EF-Tu.GTP complex up to the GTP hydrolysis stage on the ribosome.</text>
</comment>
<feature type="domain" description="Translation elongation factor EFTs/EF1B dimerisation" evidence="6">
    <location>
        <begin position="51"/>
        <end position="195"/>
    </location>
</feature>
<dbReference type="FunCoup" id="A0A7G1G9X9">
    <property type="interactions" value="420"/>
</dbReference>
<dbReference type="AlphaFoldDB" id="A0A7G1G9X9"/>
<dbReference type="InterPro" id="IPR014039">
    <property type="entry name" value="Transl_elong_EFTs/EF1B_dimer"/>
</dbReference>
<dbReference type="CDD" id="cd14275">
    <property type="entry name" value="UBA_EF-Ts"/>
    <property type="match status" value="1"/>
</dbReference>
<dbReference type="Gene3D" id="1.10.286.20">
    <property type="match status" value="1"/>
</dbReference>
<protein>
    <recommendedName>
        <fullName evidence="2 5">Elongation factor Ts</fullName>
        <shortName evidence="5">EF-Ts</shortName>
    </recommendedName>
</protein>
<organism evidence="7 8">
    <name type="scientific">Tepiditoga spiralis</name>
    <dbReference type="NCBI Taxonomy" id="2108365"/>
    <lineage>
        <taxon>Bacteria</taxon>
        <taxon>Thermotogati</taxon>
        <taxon>Thermotogota</taxon>
        <taxon>Thermotogae</taxon>
        <taxon>Petrotogales</taxon>
        <taxon>Petrotogaceae</taxon>
        <taxon>Tepiditoga</taxon>
    </lineage>
</organism>
<dbReference type="KEGG" id="ocy:OSSY52_19640"/>
<evidence type="ECO:0000256" key="5">
    <source>
        <dbReference type="HAMAP-Rule" id="MF_00050"/>
    </source>
</evidence>
<dbReference type="InterPro" id="IPR018101">
    <property type="entry name" value="Transl_elong_Ts_CS"/>
</dbReference>
<dbReference type="InterPro" id="IPR009060">
    <property type="entry name" value="UBA-like_sf"/>
</dbReference>
<dbReference type="FunFam" id="1.10.286.20:FF:000001">
    <property type="entry name" value="Elongation factor Ts"/>
    <property type="match status" value="1"/>
</dbReference>
<evidence type="ECO:0000256" key="2">
    <source>
        <dbReference type="ARBA" id="ARBA00016956"/>
    </source>
</evidence>
<dbReference type="Gene3D" id="1.10.8.10">
    <property type="entry name" value="DNA helicase RuvA subunit, C-terminal domain"/>
    <property type="match status" value="1"/>
</dbReference>
<evidence type="ECO:0000256" key="4">
    <source>
        <dbReference type="ARBA" id="ARBA00022917"/>
    </source>
</evidence>
<accession>A0A7G1G9X9</accession>
<gene>
    <name evidence="5 7" type="primary">tsf</name>
    <name evidence="7" type="ORF">OSSY52_19640</name>
</gene>
<dbReference type="PANTHER" id="PTHR11741:SF0">
    <property type="entry name" value="ELONGATION FACTOR TS, MITOCHONDRIAL"/>
    <property type="match status" value="1"/>
</dbReference>
<keyword evidence="8" id="KW-1185">Reference proteome</keyword>
<evidence type="ECO:0000256" key="3">
    <source>
        <dbReference type="ARBA" id="ARBA00022768"/>
    </source>
</evidence>
<dbReference type="InParanoid" id="A0A7G1G9X9"/>
<evidence type="ECO:0000256" key="1">
    <source>
        <dbReference type="ARBA" id="ARBA00005532"/>
    </source>
</evidence>
<evidence type="ECO:0000259" key="6">
    <source>
        <dbReference type="Pfam" id="PF00889"/>
    </source>
</evidence>
<keyword evidence="3 5" id="KW-0251">Elongation factor</keyword>
<sequence>MAVTVEMIKKLREATGAGMMDCKKALVETDGNLDAAIDYLRKKGAAKAAKKADRTTGEGIVYSYIHHNEKIGVLLTLSCETDFVARTEDFHAIAKKIALQIAAMNPRWLSREDVPEEIINKEKEIYAEELKNSGKPEHIISKITENKLEKFYEENCLLEQVHYEEKKKISDMITEGIAKIGENIKVAEFTRYQIG</sequence>
<evidence type="ECO:0000313" key="7">
    <source>
        <dbReference type="EMBL" id="BBE31823.1"/>
    </source>
</evidence>
<dbReference type="GO" id="GO:0005737">
    <property type="term" value="C:cytoplasm"/>
    <property type="evidence" value="ECO:0007669"/>
    <property type="project" value="UniProtKB-SubCell"/>
</dbReference>
<dbReference type="InterPro" id="IPR001816">
    <property type="entry name" value="Transl_elong_EFTs/EF1B"/>
</dbReference>
<proteinExistence type="inferred from homology"/>
<feature type="region of interest" description="Involved in Mg(2+) ion dislocation from EF-Tu" evidence="5">
    <location>
        <begin position="81"/>
        <end position="84"/>
    </location>
</feature>
<dbReference type="PROSITE" id="PS01126">
    <property type="entry name" value="EF_TS_1"/>
    <property type="match status" value="1"/>
</dbReference>
<dbReference type="InterPro" id="IPR036402">
    <property type="entry name" value="EF-Ts_dimer_sf"/>
</dbReference>
<reference evidence="7 8" key="1">
    <citation type="submission" date="2018-06" db="EMBL/GenBank/DDBJ databases">
        <title>Genome sequencing of Oceanotoga sp. sy52.</title>
        <authorList>
            <person name="Mori K."/>
        </authorList>
    </citation>
    <scope>NUCLEOTIDE SEQUENCE [LARGE SCALE GENOMIC DNA]</scope>
    <source>
        <strain evidence="8">sy52</strain>
    </source>
</reference>
<dbReference type="GO" id="GO:0003746">
    <property type="term" value="F:translation elongation factor activity"/>
    <property type="evidence" value="ECO:0007669"/>
    <property type="project" value="UniProtKB-UniRule"/>
</dbReference>
<dbReference type="Gene3D" id="3.30.479.20">
    <property type="entry name" value="Elongation factor Ts, dimerisation domain"/>
    <property type="match status" value="1"/>
</dbReference>
<dbReference type="Proteomes" id="UP000516361">
    <property type="component" value="Chromosome"/>
</dbReference>
<dbReference type="NCBIfam" id="TIGR00116">
    <property type="entry name" value="tsf"/>
    <property type="match status" value="1"/>
</dbReference>
<dbReference type="FunFam" id="1.10.8.10:FF:000001">
    <property type="entry name" value="Elongation factor Ts"/>
    <property type="match status" value="1"/>
</dbReference>
<keyword evidence="4 5" id="KW-0648">Protein biosynthesis</keyword>
<dbReference type="HAMAP" id="MF_00050">
    <property type="entry name" value="EF_Ts"/>
    <property type="match status" value="1"/>
</dbReference>
<evidence type="ECO:0000313" key="8">
    <source>
        <dbReference type="Proteomes" id="UP000516361"/>
    </source>
</evidence>
<dbReference type="SUPFAM" id="SSF54713">
    <property type="entry name" value="Elongation factor Ts (EF-Ts), dimerisation domain"/>
    <property type="match status" value="1"/>
</dbReference>
<name>A0A7G1G9X9_9BACT</name>
<dbReference type="Pfam" id="PF00889">
    <property type="entry name" value="EF_TS"/>
    <property type="match status" value="1"/>
</dbReference>
<keyword evidence="5" id="KW-0963">Cytoplasm</keyword>
<comment type="subcellular location">
    <subcellularLocation>
        <location evidence="5">Cytoplasm</location>
    </subcellularLocation>
</comment>
<dbReference type="SUPFAM" id="SSF46934">
    <property type="entry name" value="UBA-like"/>
    <property type="match status" value="1"/>
</dbReference>
<dbReference type="RefSeq" id="WP_190614620.1">
    <property type="nucleotide sequence ID" value="NZ_AP018712.1"/>
</dbReference>
<dbReference type="PANTHER" id="PTHR11741">
    <property type="entry name" value="ELONGATION FACTOR TS"/>
    <property type="match status" value="1"/>
</dbReference>
<comment type="similarity">
    <text evidence="1 5">Belongs to the EF-Ts family.</text>
</comment>